<evidence type="ECO:0008006" key="5">
    <source>
        <dbReference type="Google" id="ProtNLM"/>
    </source>
</evidence>
<dbReference type="EMBL" id="JBICCN010000096">
    <property type="protein sequence ID" value="KAL3094127.1"/>
    <property type="molecule type" value="Genomic_DNA"/>
</dbReference>
<comment type="caution">
    <text evidence="3">The sequence shown here is derived from an EMBL/GenBank/DDBJ whole genome shotgun (WGS) entry which is preliminary data.</text>
</comment>
<protein>
    <recommendedName>
        <fullName evidence="5">Secreted protein</fullName>
    </recommendedName>
</protein>
<evidence type="ECO:0000256" key="1">
    <source>
        <dbReference type="SAM" id="MobiDB-lite"/>
    </source>
</evidence>
<name>A0ABD2JU12_HETSC</name>
<evidence type="ECO:0000313" key="3">
    <source>
        <dbReference type="EMBL" id="KAL3094127.1"/>
    </source>
</evidence>
<accession>A0ABD2JU12</accession>
<feature type="region of interest" description="Disordered" evidence="1">
    <location>
        <begin position="49"/>
        <end position="73"/>
    </location>
</feature>
<feature type="chain" id="PRO_5044763697" description="Secreted protein" evidence="2">
    <location>
        <begin position="21"/>
        <end position="73"/>
    </location>
</feature>
<gene>
    <name evidence="3" type="ORF">niasHS_004812</name>
</gene>
<dbReference type="AlphaFoldDB" id="A0ABD2JU12"/>
<feature type="signal peptide" evidence="2">
    <location>
        <begin position="1"/>
        <end position="20"/>
    </location>
</feature>
<evidence type="ECO:0000256" key="2">
    <source>
        <dbReference type="SAM" id="SignalP"/>
    </source>
</evidence>
<keyword evidence="4" id="KW-1185">Reference proteome</keyword>
<dbReference type="Proteomes" id="UP001620645">
    <property type="component" value="Unassembled WGS sequence"/>
</dbReference>
<reference evidence="3 4" key="1">
    <citation type="submission" date="2024-10" db="EMBL/GenBank/DDBJ databases">
        <authorList>
            <person name="Kim D."/>
        </authorList>
    </citation>
    <scope>NUCLEOTIDE SEQUENCE [LARGE SCALE GENOMIC DNA]</scope>
    <source>
        <strain evidence="3">Taebaek</strain>
    </source>
</reference>
<proteinExistence type="predicted"/>
<evidence type="ECO:0000313" key="4">
    <source>
        <dbReference type="Proteomes" id="UP001620645"/>
    </source>
</evidence>
<sequence length="73" mass="8257">MPNKLIQFFLSPFISLAASAYVPPPNHRSAALDKPKPAAMTLPNCTPNRQEEEEEFNEDFGRETQCGLTKHHF</sequence>
<organism evidence="3 4">
    <name type="scientific">Heterodera schachtii</name>
    <name type="common">Sugarbeet cyst nematode worm</name>
    <name type="synonym">Tylenchus schachtii</name>
    <dbReference type="NCBI Taxonomy" id="97005"/>
    <lineage>
        <taxon>Eukaryota</taxon>
        <taxon>Metazoa</taxon>
        <taxon>Ecdysozoa</taxon>
        <taxon>Nematoda</taxon>
        <taxon>Chromadorea</taxon>
        <taxon>Rhabditida</taxon>
        <taxon>Tylenchina</taxon>
        <taxon>Tylenchomorpha</taxon>
        <taxon>Tylenchoidea</taxon>
        <taxon>Heteroderidae</taxon>
        <taxon>Heteroderinae</taxon>
        <taxon>Heterodera</taxon>
    </lineage>
</organism>
<keyword evidence="2" id="KW-0732">Signal</keyword>